<proteinExistence type="inferred from homology"/>
<dbReference type="InterPro" id="IPR012132">
    <property type="entry name" value="GMC_OxRdtase"/>
</dbReference>
<dbReference type="PANTHER" id="PTHR11552:SF152">
    <property type="entry name" value="OXIDASE (CODA), PUTATIVE (AFU_ORTHOLOGUE AFUA_8G04090)-RELATED"/>
    <property type="match status" value="1"/>
</dbReference>
<dbReference type="PIRSF" id="PIRSF000137">
    <property type="entry name" value="Alcohol_oxidase"/>
    <property type="match status" value="1"/>
</dbReference>
<dbReference type="InterPro" id="IPR007867">
    <property type="entry name" value="GMC_OxRtase_C"/>
</dbReference>
<evidence type="ECO:0000313" key="5">
    <source>
        <dbReference type="Proteomes" id="UP001166784"/>
    </source>
</evidence>
<dbReference type="PROSITE" id="PS00624">
    <property type="entry name" value="GMC_OXRED_2"/>
    <property type="match status" value="1"/>
</dbReference>
<dbReference type="Pfam" id="PF05199">
    <property type="entry name" value="GMC_oxred_C"/>
    <property type="match status" value="1"/>
</dbReference>
<dbReference type="SUPFAM" id="SSF51905">
    <property type="entry name" value="FAD/NAD(P)-binding domain"/>
    <property type="match status" value="1"/>
</dbReference>
<keyword evidence="5" id="KW-1185">Reference proteome</keyword>
<evidence type="ECO:0000313" key="4">
    <source>
        <dbReference type="EMBL" id="MCH6162172.1"/>
    </source>
</evidence>
<protein>
    <submittedName>
        <fullName evidence="4">GMC family oxidoreductase N-terminal domain-containing protein</fullName>
    </submittedName>
</protein>
<name>A0ABS9T0Z5_9ACTN</name>
<sequence length="563" mass="60527">MSTYDYVIVGGGTAGSVIASRLTEDPEVTVALIEGGPSDVDRPEVLTLRRWLGLLGGELDYDYPTTEQPRGNSHIRHSRAKVLGGCSSHNTLISFKPLPSDWDEWEAGGAEGWGAAAMDPYFGKLRNNIVPVGEQDRNDIARDFIAAAKDALDVPEVDGFNKRPFHEGVGFFDLSYHPETNKRSSASVAYLHPHIEAGDRPNLHILLETWAFRLQLEGARATGVHVRGKDGQERLIRAGREVLVCAGAVDTPRLLMHSGIGPRQDLEALGLPVAHDLPGVGENLLDHPESVIVWETDGPIPDNSAMDSDAGLFLRRDPESAGPDLMFHFYQIPFTDNPERLGYERPPHGVSLTPNIPKPRSRGRLYLTSPDPAVKPALDFRYFTDEDDYDGRTLVDGIKAARRVAETEPFAGWLRREVCPGPGVTSDEDISEYARKVAHTVYHPAGTCRMGAADDELAVVDPLLRIRGLEGIRIADASVFPTMPAVNPMIGVLMVGERAADLIRDDRSGGPASTTSTSTPGATSTSTSGATSTSTPGATSAANTSSKTTTTTNPTTTAPGGVA</sequence>
<reference evidence="4" key="2">
    <citation type="journal article" date="2023" name="Int. J. Syst. Evol. Microbiol.">
        <title>Streptomyces marispadix sp. nov., isolated from marine beach sediment of the Northern Coast of Portugal.</title>
        <authorList>
            <person name="dos Santos J.D.N."/>
            <person name="Vitorino I.R."/>
            <person name="Kallscheuer N."/>
            <person name="Srivastava A."/>
            <person name="Krautwurst S."/>
            <person name="Marz M."/>
            <person name="Jogler C."/>
            <person name="Lobo Da Cunha A."/>
            <person name="Catita J."/>
            <person name="Goncalves H."/>
            <person name="Gonzalez I."/>
            <person name="Reyes F."/>
            <person name="Lage O.M."/>
        </authorList>
    </citation>
    <scope>NUCLEOTIDE SEQUENCE</scope>
    <source>
        <strain evidence="4">M600PL45_2</strain>
    </source>
</reference>
<accession>A0ABS9T0Z5</accession>
<reference evidence="4" key="1">
    <citation type="submission" date="2022-03" db="EMBL/GenBank/DDBJ databases">
        <authorList>
            <person name="Santos J.D.N."/>
            <person name="Kallscheuer N."/>
            <person name="Jogler C."/>
            <person name="Lage O.M."/>
        </authorList>
    </citation>
    <scope>NUCLEOTIDE SEQUENCE</scope>
    <source>
        <strain evidence="4">M600PL45_2</strain>
    </source>
</reference>
<dbReference type="EMBL" id="JAKWJU010000002">
    <property type="protein sequence ID" value="MCH6162172.1"/>
    <property type="molecule type" value="Genomic_DNA"/>
</dbReference>
<feature type="region of interest" description="Disordered" evidence="2">
    <location>
        <begin position="504"/>
        <end position="563"/>
    </location>
</feature>
<dbReference type="Proteomes" id="UP001166784">
    <property type="component" value="Unassembled WGS sequence"/>
</dbReference>
<comment type="caution">
    <text evidence="4">The sequence shown here is derived from an EMBL/GenBank/DDBJ whole genome shotgun (WGS) entry which is preliminary data.</text>
</comment>
<evidence type="ECO:0000256" key="1">
    <source>
        <dbReference type="ARBA" id="ARBA00010790"/>
    </source>
</evidence>
<dbReference type="Pfam" id="PF00732">
    <property type="entry name" value="GMC_oxred_N"/>
    <property type="match status" value="1"/>
</dbReference>
<evidence type="ECO:0000256" key="2">
    <source>
        <dbReference type="SAM" id="MobiDB-lite"/>
    </source>
</evidence>
<dbReference type="InterPro" id="IPR036188">
    <property type="entry name" value="FAD/NAD-bd_sf"/>
</dbReference>
<dbReference type="SUPFAM" id="SSF54373">
    <property type="entry name" value="FAD-linked reductases, C-terminal domain"/>
    <property type="match status" value="1"/>
</dbReference>
<feature type="domain" description="Glucose-methanol-choline oxidoreductase N-terminal" evidence="3">
    <location>
        <begin position="247"/>
        <end position="261"/>
    </location>
</feature>
<dbReference type="InterPro" id="IPR000172">
    <property type="entry name" value="GMC_OxRdtase_N"/>
</dbReference>
<gene>
    <name evidence="4" type="ORF">MMA15_17815</name>
</gene>
<organism evidence="4 5">
    <name type="scientific">Streptomyces marispadix</name>
    <dbReference type="NCBI Taxonomy" id="2922868"/>
    <lineage>
        <taxon>Bacteria</taxon>
        <taxon>Bacillati</taxon>
        <taxon>Actinomycetota</taxon>
        <taxon>Actinomycetes</taxon>
        <taxon>Kitasatosporales</taxon>
        <taxon>Streptomycetaceae</taxon>
        <taxon>Streptomyces</taxon>
    </lineage>
</organism>
<dbReference type="Gene3D" id="3.50.50.60">
    <property type="entry name" value="FAD/NAD(P)-binding domain"/>
    <property type="match status" value="1"/>
</dbReference>
<comment type="similarity">
    <text evidence="1">Belongs to the GMC oxidoreductase family.</text>
</comment>
<evidence type="ECO:0000259" key="3">
    <source>
        <dbReference type="PROSITE" id="PS00624"/>
    </source>
</evidence>
<dbReference type="PANTHER" id="PTHR11552">
    <property type="entry name" value="GLUCOSE-METHANOL-CHOLINE GMC OXIDOREDUCTASE"/>
    <property type="match status" value="1"/>
</dbReference>
<dbReference type="Gene3D" id="3.30.410.40">
    <property type="match status" value="1"/>
</dbReference>
<feature type="compositionally biased region" description="Low complexity" evidence="2">
    <location>
        <begin position="509"/>
        <end position="563"/>
    </location>
</feature>